<gene>
    <name evidence="1" type="ORF">JN12_01861</name>
</gene>
<dbReference type="Proteomes" id="UP000319449">
    <property type="component" value="Unassembled WGS sequence"/>
</dbReference>
<dbReference type="SUPFAM" id="SSF52540">
    <property type="entry name" value="P-loop containing nucleoside triphosphate hydrolases"/>
    <property type="match status" value="1"/>
</dbReference>
<dbReference type="PANTHER" id="PTHR43883">
    <property type="entry name" value="SLR0207 PROTEIN"/>
    <property type="match status" value="1"/>
</dbReference>
<dbReference type="OrthoDB" id="9810277at2"/>
<dbReference type="InterPro" id="IPR027417">
    <property type="entry name" value="P-loop_NTPase"/>
</dbReference>
<dbReference type="PANTHER" id="PTHR43883:SF1">
    <property type="entry name" value="GLUCONOKINASE"/>
    <property type="match status" value="1"/>
</dbReference>
<reference evidence="1 2" key="1">
    <citation type="submission" date="2019-07" db="EMBL/GenBank/DDBJ databases">
        <title>Genomic Encyclopedia of Archaeal and Bacterial Type Strains, Phase II (KMG-II): from individual species to whole genera.</title>
        <authorList>
            <person name="Goeker M."/>
        </authorList>
    </citation>
    <scope>NUCLEOTIDE SEQUENCE [LARGE SCALE GENOMIC DNA]</scope>
    <source>
        <strain evidence="1 2">ATCC BAA-1139</strain>
    </source>
</reference>
<dbReference type="AlphaFoldDB" id="A0A562VNG8"/>
<dbReference type="Gene3D" id="3.40.50.300">
    <property type="entry name" value="P-loop containing nucleotide triphosphate hydrolases"/>
    <property type="match status" value="1"/>
</dbReference>
<name>A0A562VNG8_9BACT</name>
<dbReference type="EMBL" id="VLLN01000009">
    <property type="protein sequence ID" value="TWJ19445.1"/>
    <property type="molecule type" value="Genomic_DNA"/>
</dbReference>
<protein>
    <recommendedName>
        <fullName evidence="3">Aminoglycoside phosphotransferase domain-containing protein</fullName>
    </recommendedName>
</protein>
<accession>A0A562VNG8</accession>
<organism evidence="1 2">
    <name type="scientific">Geobacter argillaceus</name>
    <dbReference type="NCBI Taxonomy" id="345631"/>
    <lineage>
        <taxon>Bacteria</taxon>
        <taxon>Pseudomonadati</taxon>
        <taxon>Thermodesulfobacteriota</taxon>
        <taxon>Desulfuromonadia</taxon>
        <taxon>Geobacterales</taxon>
        <taxon>Geobacteraceae</taxon>
        <taxon>Geobacter</taxon>
    </lineage>
</organism>
<evidence type="ECO:0000313" key="2">
    <source>
        <dbReference type="Proteomes" id="UP000319449"/>
    </source>
</evidence>
<sequence>MDQRLLSSLLRPEAYPEPTGSVSLQQTHVSWLLFTDRFVYKIKKPVDFGFLNFTTMDRRRFYCHEEVRLNSRLSHDLYEGVIEIRETPDGAVFDGTGRVIDYAVKMHRLPAERMLDRLVETEGVRSDRIRELGRIIADFHLGAARGSEISRHGELGTIRRNWTESLEQVAPFVPNCIPEQHLTTIRAWSERFMTEQAPLFAKRLAEGFIRDCDGDLHLGNICLTDRFHIFDCIEFNERFRYIDTAADLAFLLMDLDFHGRSDFGSLLLETYMAETGDGEIALLLDFYRVYRAFVRGKVTAFRLDDPATPQEERSRVQELATAYFRLARGYLLRPNLPLTLFITCGLMGSGKSSIARLLARELGLVWLRSDRTRKELAGVTVPPDTTEDFGTGLYTPEMTEATYGELARLAEEQLRAGRSVVVDATFCKMKDRDSFRQLGAGTGARCMTIAVECPLDLLAKRLQSRYEERLDISDGRPELLDEQAATFEPPSRDEGDLIRLHSVGHPFALAEQVLQELKLS</sequence>
<comment type="caution">
    <text evidence="1">The sequence shown here is derived from an EMBL/GenBank/DDBJ whole genome shotgun (WGS) entry which is preliminary data.</text>
</comment>
<keyword evidence="2" id="KW-1185">Reference proteome</keyword>
<dbReference type="InterPro" id="IPR011009">
    <property type="entry name" value="Kinase-like_dom_sf"/>
</dbReference>
<dbReference type="RefSeq" id="WP_145021615.1">
    <property type="nucleotide sequence ID" value="NZ_VLLN01000009.1"/>
</dbReference>
<dbReference type="Pfam" id="PF13671">
    <property type="entry name" value="AAA_33"/>
    <property type="match status" value="1"/>
</dbReference>
<dbReference type="InterPro" id="IPR052732">
    <property type="entry name" value="Cell-binding_unc_protein"/>
</dbReference>
<dbReference type="SUPFAM" id="SSF56112">
    <property type="entry name" value="Protein kinase-like (PK-like)"/>
    <property type="match status" value="1"/>
</dbReference>
<evidence type="ECO:0000313" key="1">
    <source>
        <dbReference type="EMBL" id="TWJ19445.1"/>
    </source>
</evidence>
<proteinExistence type="predicted"/>
<evidence type="ECO:0008006" key="3">
    <source>
        <dbReference type="Google" id="ProtNLM"/>
    </source>
</evidence>